<organism evidence="5 6">
    <name type="scientific">Sphaerospermopsis aphanizomenoides LEGE 00250</name>
    <dbReference type="NCBI Taxonomy" id="2777972"/>
    <lineage>
        <taxon>Bacteria</taxon>
        <taxon>Bacillati</taxon>
        <taxon>Cyanobacteriota</taxon>
        <taxon>Cyanophyceae</taxon>
        <taxon>Nostocales</taxon>
        <taxon>Aphanizomenonaceae</taxon>
        <taxon>Sphaerospermopsis</taxon>
        <taxon>Sphaerospermopsis aphanizomenoides</taxon>
    </lineage>
</organism>
<dbReference type="PANTHER" id="PTHR44103:SF1">
    <property type="entry name" value="PROPROTEIN CONVERTASE P"/>
    <property type="match status" value="1"/>
</dbReference>
<dbReference type="EMBL" id="JADEWB010000151">
    <property type="protein sequence ID" value="MBE9238217.1"/>
    <property type="molecule type" value="Genomic_DNA"/>
</dbReference>
<evidence type="ECO:0000256" key="2">
    <source>
        <dbReference type="ARBA" id="ARBA00022737"/>
    </source>
</evidence>
<evidence type="ECO:0000256" key="1">
    <source>
        <dbReference type="ARBA" id="ARBA00022729"/>
    </source>
</evidence>
<proteinExistence type="predicted"/>
<dbReference type="SUPFAM" id="SSF69318">
    <property type="entry name" value="Integrin alpha N-terminal domain"/>
    <property type="match status" value="1"/>
</dbReference>
<dbReference type="PANTHER" id="PTHR44103">
    <property type="entry name" value="PROPROTEIN CONVERTASE P"/>
    <property type="match status" value="1"/>
</dbReference>
<keyword evidence="6" id="KW-1185">Reference proteome</keyword>
<comment type="caution">
    <text evidence="5">The sequence shown here is derived from an EMBL/GenBank/DDBJ whole genome shotgun (WGS) entry which is preliminary data.</text>
</comment>
<dbReference type="Pfam" id="PF03160">
    <property type="entry name" value="Calx-beta"/>
    <property type="match status" value="1"/>
</dbReference>
<gene>
    <name evidence="5" type="ORF">IQ227_19845</name>
</gene>
<dbReference type="InterPro" id="IPR028994">
    <property type="entry name" value="Integrin_alpha_N"/>
</dbReference>
<name>A0ABR9VKP6_9CYAN</name>
<dbReference type="InterPro" id="IPR003644">
    <property type="entry name" value="Calx_beta"/>
</dbReference>
<keyword evidence="2" id="KW-0677">Repeat</keyword>
<dbReference type="SUPFAM" id="SSF141072">
    <property type="entry name" value="CalX-like"/>
    <property type="match status" value="1"/>
</dbReference>
<dbReference type="Gene3D" id="2.60.40.2030">
    <property type="match status" value="1"/>
</dbReference>
<dbReference type="Gene3D" id="2.160.20.160">
    <property type="match status" value="1"/>
</dbReference>
<evidence type="ECO:0000259" key="4">
    <source>
        <dbReference type="Pfam" id="PF03160"/>
    </source>
</evidence>
<dbReference type="InterPro" id="IPR011049">
    <property type="entry name" value="Serralysin-like_metalloprot_C"/>
</dbReference>
<evidence type="ECO:0000313" key="6">
    <source>
        <dbReference type="Proteomes" id="UP000606776"/>
    </source>
</evidence>
<evidence type="ECO:0000313" key="5">
    <source>
        <dbReference type="EMBL" id="MBE9238217.1"/>
    </source>
</evidence>
<dbReference type="SUPFAM" id="SSF51120">
    <property type="entry name" value="beta-Roll"/>
    <property type="match status" value="1"/>
</dbReference>
<evidence type="ECO:0000256" key="3">
    <source>
        <dbReference type="ARBA" id="ARBA00022837"/>
    </source>
</evidence>
<keyword evidence="1" id="KW-0732">Signal</keyword>
<dbReference type="Pfam" id="PF13517">
    <property type="entry name" value="FG-GAP_3"/>
    <property type="match status" value="2"/>
</dbReference>
<dbReference type="Proteomes" id="UP000606776">
    <property type="component" value="Unassembled WGS sequence"/>
</dbReference>
<dbReference type="InterPro" id="IPR038081">
    <property type="entry name" value="CalX-like_sf"/>
</dbReference>
<dbReference type="InterPro" id="IPR013517">
    <property type="entry name" value="FG-GAP"/>
</dbReference>
<protein>
    <submittedName>
        <fullName evidence="5">VCBS repeat-containing protein</fullName>
    </submittedName>
</protein>
<accession>A0ABR9VKP6</accession>
<reference evidence="5 6" key="1">
    <citation type="submission" date="2020-10" db="EMBL/GenBank/DDBJ databases">
        <authorList>
            <person name="Castelo-Branco R."/>
            <person name="Eusebio N."/>
            <person name="Adriana R."/>
            <person name="Vieira A."/>
            <person name="Brugerolle De Fraissinette N."/>
            <person name="Rezende De Castro R."/>
            <person name="Schneider M.P."/>
            <person name="Vasconcelos V."/>
            <person name="Leao P.N."/>
        </authorList>
    </citation>
    <scope>NUCLEOTIDE SEQUENCE [LARGE SCALE GENOMIC DNA]</scope>
    <source>
        <strain evidence="5 6">LEGE 00250</strain>
    </source>
</reference>
<dbReference type="RefSeq" id="WP_193943782.1">
    <property type="nucleotide sequence ID" value="NZ_JADEWB010000151.1"/>
</dbReference>
<feature type="domain" description="Calx-beta" evidence="4">
    <location>
        <begin position="352"/>
        <end position="443"/>
    </location>
</feature>
<dbReference type="Gene3D" id="2.130.10.130">
    <property type="entry name" value="Integrin alpha, N-terminal"/>
    <property type="match status" value="2"/>
</dbReference>
<sequence length="647" mass="66251">MQQTDTANPFNGIDVGYYSAPTFADLDGDKDLDAVVGAKNGTLLYYRNTGTATNPFYVELTDTANPFDGIDVGFSSVPTFADLDGDKDLDAVVGASDGTLSYLLNTGTATNPVYEQQTDTANPFNGINVGSSSAPTFADLDGDGDLDAVVGAMDGTLSYLLNTDTTPKPISFSTTPSTPNPFNGINVGSFSAPTFADLDGDGDLDAVVGAKDGTLRYYRNTGTATNPAYVQQTSTANPFNSINVGFNSAPTFADLDGDKDLDAVVGADDGKLLYYRNTGTATNPVYVEQPDTANPFNGIGVGFASAPTFADLDGDGDLDAVVGALDGTLRFFENAPIVTIAVGSNASEPSTAGSFTLTLSQLAPAGGITVSYTLGGTATSGTDYENLPGTVTFAPGATSATVTITPTADVLAEGTETVILTLVDQPGYNLSTTPIATLNIADEVINAAPTAGTPNSDQLISPRDLDGIKDIVFTGAGNDEVDIPSGGSLTGDNRIFTGSGDDVIFVSNGDRAFGGSSDDELDATDATDYRLSGGAGIDTFYLGADGRALGGDGNDIFYVQEGGGNLISGGAGADEFWILTGDLPATANTILDFTIGTDVLGIGGQGVNFGFDDLIRSGNNIAIGSQTIATLKNVDTTKLTANHFTFD</sequence>
<dbReference type="PRINTS" id="PR00313">
    <property type="entry name" value="CABNDNGRPT"/>
</dbReference>
<keyword evidence="3" id="KW-0106">Calcium</keyword>